<organism evidence="4 5">
    <name type="scientific">Centaurea solstitialis</name>
    <name type="common">yellow star-thistle</name>
    <dbReference type="NCBI Taxonomy" id="347529"/>
    <lineage>
        <taxon>Eukaryota</taxon>
        <taxon>Viridiplantae</taxon>
        <taxon>Streptophyta</taxon>
        <taxon>Embryophyta</taxon>
        <taxon>Tracheophyta</taxon>
        <taxon>Spermatophyta</taxon>
        <taxon>Magnoliopsida</taxon>
        <taxon>eudicotyledons</taxon>
        <taxon>Gunneridae</taxon>
        <taxon>Pentapetalae</taxon>
        <taxon>asterids</taxon>
        <taxon>campanulids</taxon>
        <taxon>Asterales</taxon>
        <taxon>Asteraceae</taxon>
        <taxon>Carduoideae</taxon>
        <taxon>Cardueae</taxon>
        <taxon>Centaureinae</taxon>
        <taxon>Centaurea</taxon>
    </lineage>
</organism>
<evidence type="ECO:0000256" key="2">
    <source>
        <dbReference type="SAM" id="Phobius"/>
    </source>
</evidence>
<gene>
    <name evidence="4" type="ORF">OSB04_030990</name>
</gene>
<evidence type="ECO:0000313" key="4">
    <source>
        <dbReference type="EMBL" id="KAJ9538257.1"/>
    </source>
</evidence>
<proteinExistence type="predicted"/>
<keyword evidence="2" id="KW-1133">Transmembrane helix</keyword>
<feature type="region of interest" description="Disordered" evidence="1">
    <location>
        <begin position="447"/>
        <end position="471"/>
    </location>
</feature>
<dbReference type="Proteomes" id="UP001172457">
    <property type="component" value="Chromosome 8"/>
</dbReference>
<feature type="region of interest" description="Disordered" evidence="1">
    <location>
        <begin position="311"/>
        <end position="333"/>
    </location>
</feature>
<evidence type="ECO:0000259" key="3">
    <source>
        <dbReference type="Pfam" id="PF14365"/>
    </source>
</evidence>
<comment type="caution">
    <text evidence="4">The sequence shown here is derived from an EMBL/GenBank/DDBJ whole genome shotgun (WGS) entry which is preliminary data.</text>
</comment>
<dbReference type="EMBL" id="JARYMX010000008">
    <property type="protein sequence ID" value="KAJ9538257.1"/>
    <property type="molecule type" value="Genomic_DNA"/>
</dbReference>
<keyword evidence="2" id="KW-0812">Transmembrane</keyword>
<keyword evidence="2" id="KW-0472">Membrane</keyword>
<dbReference type="InterPro" id="IPR025521">
    <property type="entry name" value="Neprosin_propep"/>
</dbReference>
<dbReference type="Pfam" id="PF14365">
    <property type="entry name" value="Neprosin_AP"/>
    <property type="match status" value="1"/>
</dbReference>
<dbReference type="AlphaFoldDB" id="A0AA38SS65"/>
<feature type="compositionally biased region" description="Basic and acidic residues" evidence="1">
    <location>
        <begin position="311"/>
        <end position="327"/>
    </location>
</feature>
<feature type="region of interest" description="Disordered" evidence="1">
    <location>
        <begin position="406"/>
        <end position="429"/>
    </location>
</feature>
<protein>
    <recommendedName>
        <fullName evidence="3">Neprosin activation peptide domain-containing protein</fullName>
    </recommendedName>
</protein>
<evidence type="ECO:0000256" key="1">
    <source>
        <dbReference type="SAM" id="MobiDB-lite"/>
    </source>
</evidence>
<accession>A0AA38SS65</accession>
<feature type="compositionally biased region" description="Basic and acidic residues" evidence="1">
    <location>
        <begin position="410"/>
        <end position="429"/>
    </location>
</feature>
<reference evidence="4" key="1">
    <citation type="submission" date="2023-03" db="EMBL/GenBank/DDBJ databases">
        <title>Chromosome-scale reference genome and RAD-based genetic map of yellow starthistle (Centaurea solstitialis) reveal putative structural variation and QTLs associated with invader traits.</title>
        <authorList>
            <person name="Reatini B."/>
            <person name="Cang F.A."/>
            <person name="Jiang Q."/>
            <person name="Mckibben M.T.W."/>
            <person name="Barker M.S."/>
            <person name="Rieseberg L.H."/>
            <person name="Dlugosch K.M."/>
        </authorList>
    </citation>
    <scope>NUCLEOTIDE SEQUENCE</scope>
    <source>
        <strain evidence="4">CAN-66</strain>
        <tissue evidence="4">Leaf</tissue>
    </source>
</reference>
<feature type="domain" description="Neprosin activation peptide" evidence="3">
    <location>
        <begin position="380"/>
        <end position="422"/>
    </location>
</feature>
<keyword evidence="5" id="KW-1185">Reference proteome</keyword>
<feature type="transmembrane region" description="Helical" evidence="2">
    <location>
        <begin position="342"/>
        <end position="365"/>
    </location>
</feature>
<evidence type="ECO:0000313" key="5">
    <source>
        <dbReference type="Proteomes" id="UP001172457"/>
    </source>
</evidence>
<sequence length="471" mass="55184">MSPPKVIYTNDKGAISNRRMFVEPWVPIRWDKERRRGRYFEDSHRSIFTDKVFILPPEKFLGITKMPKQDQVRHIYWMKSQAKLQAGVFFYNNPFLLIRKVSSVHFQGLWFSTFTVIQKSTRVYTFTEADFYNVHIDDIETLYTDLKTLTKRPLATAKGLDAVRRFIMRNQRNSEIFDFQIGLESHQNTINLTLTNQDLPNIDRYSPFEVLEKPALGVVYLNEKDEKKFMRCDEVHKYSDGTLHFINKGLATEKKRLELEVQKTGYWINPSILIDKVFRITEHRLEHRNVLRRLECFYGLRKIDGPARMREEIPPQPWRDEGPSRKTKDLRRKSQNCSMDPLFLVTTMGFKLMIILPLFVSSILMSQITITTSKLHVVKTIRVKEGDIIDCVDIYKQPAFNHPALKNHTIQKETEKPEKDRNVDDDKTGYEQYPCFKAVVIPRTDDHYFGGESTTTRTGDHNGDSGDDNGD</sequence>
<name>A0AA38SS65_9ASTR</name>